<reference evidence="1 2" key="1">
    <citation type="journal article" date="2015" name="Int. J. Syst. Evol. Microbiol.">
        <title>Description of Sphingopyxis fribergensis sp. nov. - a soil bacterium with the ability to degrade styrene and phenylacetic acid.</title>
        <authorList>
            <person name="Oelschlagel M."/>
            <person name="Ruckert C."/>
            <person name="Kalinowski J."/>
            <person name="Schmidt G."/>
            <person name="Schlomann M."/>
            <person name="Tischler D."/>
        </authorList>
    </citation>
    <scope>NUCLEOTIDE SEQUENCE [LARGE SCALE GENOMIC DNA]</scope>
    <source>
        <strain evidence="1 2">Kp5.2</strain>
    </source>
</reference>
<proteinExistence type="predicted"/>
<keyword evidence="2" id="KW-1185">Reference proteome</keyword>
<dbReference type="InterPro" id="IPR025629">
    <property type="entry name" value="DUF4287"/>
</dbReference>
<dbReference type="STRING" id="1515612.SKP52_00135"/>
<gene>
    <name evidence="1" type="ORF">SKP52_00135</name>
</gene>
<protein>
    <recommendedName>
        <fullName evidence="3">DUF4287 domain-containing protein</fullName>
    </recommendedName>
</protein>
<dbReference type="RefSeq" id="WP_039570369.1">
    <property type="nucleotide sequence ID" value="NZ_CP009122.1"/>
</dbReference>
<dbReference type="Proteomes" id="UP000030907">
    <property type="component" value="Chromosome"/>
</dbReference>
<evidence type="ECO:0000313" key="1">
    <source>
        <dbReference type="EMBL" id="AJA06979.1"/>
    </source>
</evidence>
<name>A0A0A7PAK6_9SPHN</name>
<evidence type="ECO:0000313" key="2">
    <source>
        <dbReference type="Proteomes" id="UP000030907"/>
    </source>
</evidence>
<dbReference type="EMBL" id="CP009122">
    <property type="protein sequence ID" value="AJA06979.1"/>
    <property type="molecule type" value="Genomic_DNA"/>
</dbReference>
<organism evidence="1 2">
    <name type="scientific">Sphingopyxis fribergensis</name>
    <dbReference type="NCBI Taxonomy" id="1515612"/>
    <lineage>
        <taxon>Bacteria</taxon>
        <taxon>Pseudomonadati</taxon>
        <taxon>Pseudomonadota</taxon>
        <taxon>Alphaproteobacteria</taxon>
        <taxon>Sphingomonadales</taxon>
        <taxon>Sphingomonadaceae</taxon>
        <taxon>Sphingopyxis</taxon>
    </lineage>
</organism>
<dbReference type="Pfam" id="PF14117">
    <property type="entry name" value="DUF4287"/>
    <property type="match status" value="1"/>
</dbReference>
<dbReference type="AlphaFoldDB" id="A0A0A7PAK6"/>
<evidence type="ECO:0008006" key="3">
    <source>
        <dbReference type="Google" id="ProtNLM"/>
    </source>
</evidence>
<dbReference type="OrthoDB" id="9809825at2"/>
<dbReference type="KEGG" id="sphk:SKP52_00135"/>
<dbReference type="HOGENOM" id="CLU_182198_0_0_5"/>
<accession>A0A0A7PAK6</accession>
<sequence>MSFQAYLDNVETKTGQSAEQLKAAAIDKGLADGSGLAPGVKATAIVDWLKRDFDLGHGHAMSIVAYIKGKRS</sequence>